<accession>A0AAV1RR45</accession>
<proteinExistence type="predicted"/>
<evidence type="ECO:0000313" key="1">
    <source>
        <dbReference type="EMBL" id="CAK7339150.1"/>
    </source>
</evidence>
<sequence>MDQLSFGYVWYRLGDAFKFFRFPNWEYHALTKFHYTGGDFSPQQCVKERSDFWGNGSSMIANRGGLGLWTPYPGDLDSVSLPKLALEDQKKADFLIPYPEDLDSVVLPKAVEVEIF</sequence>
<protein>
    <submittedName>
        <fullName evidence="1">Uncharacterized protein</fullName>
    </submittedName>
</protein>
<comment type="caution">
    <text evidence="1">The sequence shown here is derived from an EMBL/GenBank/DDBJ whole genome shotgun (WGS) entry which is preliminary data.</text>
</comment>
<gene>
    <name evidence="1" type="ORF">DCAF_LOCUS14200</name>
</gene>
<keyword evidence="2" id="KW-1185">Reference proteome</keyword>
<organism evidence="1 2">
    <name type="scientific">Dovyalis caffra</name>
    <dbReference type="NCBI Taxonomy" id="77055"/>
    <lineage>
        <taxon>Eukaryota</taxon>
        <taxon>Viridiplantae</taxon>
        <taxon>Streptophyta</taxon>
        <taxon>Embryophyta</taxon>
        <taxon>Tracheophyta</taxon>
        <taxon>Spermatophyta</taxon>
        <taxon>Magnoliopsida</taxon>
        <taxon>eudicotyledons</taxon>
        <taxon>Gunneridae</taxon>
        <taxon>Pentapetalae</taxon>
        <taxon>rosids</taxon>
        <taxon>fabids</taxon>
        <taxon>Malpighiales</taxon>
        <taxon>Salicaceae</taxon>
        <taxon>Flacourtieae</taxon>
        <taxon>Dovyalis</taxon>
    </lineage>
</organism>
<evidence type="ECO:0000313" key="2">
    <source>
        <dbReference type="Proteomes" id="UP001314170"/>
    </source>
</evidence>
<dbReference type="EMBL" id="CAWUPB010001157">
    <property type="protein sequence ID" value="CAK7339150.1"/>
    <property type="molecule type" value="Genomic_DNA"/>
</dbReference>
<dbReference type="Proteomes" id="UP001314170">
    <property type="component" value="Unassembled WGS sequence"/>
</dbReference>
<name>A0AAV1RR45_9ROSI</name>
<reference evidence="1 2" key="1">
    <citation type="submission" date="2024-01" db="EMBL/GenBank/DDBJ databases">
        <authorList>
            <person name="Waweru B."/>
        </authorList>
    </citation>
    <scope>NUCLEOTIDE SEQUENCE [LARGE SCALE GENOMIC DNA]</scope>
</reference>
<dbReference type="AlphaFoldDB" id="A0AAV1RR45"/>